<sequence length="293" mass="32077">MSSYQDYLKGVALVLLATVCFSFQPIFGHLAHSDDVSVVTLIWLRFLISAVLLHLFLFRQTTPYWYRPFIIGVLFSFGSICYFSALRSLSVGLTTLLFFLFPVYIFLLSVLLKHESISWLKLLAVGIAAMGVWTSVEVETISSWPGLMMGLAAGASYGIYIMLSNHYLKHNSPFDALRWVTTGAAASLSCMMLWTDATLPNSWSGAGAAVGLSLVCTLMSMVFLLTGTRLIQRSSDVSVIASTEIGMTLFLAWLLLDSLISNSELVGAAMVFASALLIVVAKKQETRKALQAP</sequence>
<feature type="transmembrane region" description="Helical" evidence="1">
    <location>
        <begin position="206"/>
        <end position="225"/>
    </location>
</feature>
<feature type="domain" description="EamA" evidence="2">
    <location>
        <begin position="145"/>
        <end position="279"/>
    </location>
</feature>
<gene>
    <name evidence="3" type="ORF">EOE65_00745</name>
</gene>
<keyword evidence="1" id="KW-1133">Transmembrane helix</keyword>
<dbReference type="Proteomes" id="UP000282818">
    <property type="component" value="Unassembled WGS sequence"/>
</dbReference>
<dbReference type="PANTHER" id="PTHR22911">
    <property type="entry name" value="ACYL-MALONYL CONDENSING ENZYME-RELATED"/>
    <property type="match status" value="1"/>
</dbReference>
<feature type="transmembrane region" description="Helical" evidence="1">
    <location>
        <begin position="91"/>
        <end position="112"/>
    </location>
</feature>
<dbReference type="PANTHER" id="PTHR22911:SF79">
    <property type="entry name" value="MOBA-LIKE NTP TRANSFERASE DOMAIN-CONTAINING PROTEIN"/>
    <property type="match status" value="1"/>
</dbReference>
<name>A0A437QCU2_9GAMM</name>
<comment type="caution">
    <text evidence="3">The sequence shown here is derived from an EMBL/GenBank/DDBJ whole genome shotgun (WGS) entry which is preliminary data.</text>
</comment>
<reference evidence="3 4" key="1">
    <citation type="submission" date="2019-01" db="EMBL/GenBank/DDBJ databases">
        <authorList>
            <person name="Chen W.-M."/>
        </authorList>
    </citation>
    <scope>NUCLEOTIDE SEQUENCE [LARGE SCALE GENOMIC DNA]</scope>
    <source>
        <strain evidence="3 4">HPM-16</strain>
    </source>
</reference>
<keyword evidence="1" id="KW-0472">Membrane</keyword>
<evidence type="ECO:0000256" key="1">
    <source>
        <dbReference type="SAM" id="Phobius"/>
    </source>
</evidence>
<feature type="transmembrane region" description="Helical" evidence="1">
    <location>
        <begin position="119"/>
        <end position="136"/>
    </location>
</feature>
<evidence type="ECO:0000259" key="2">
    <source>
        <dbReference type="Pfam" id="PF00892"/>
    </source>
</evidence>
<feature type="transmembrane region" description="Helical" evidence="1">
    <location>
        <begin position="7"/>
        <end position="27"/>
    </location>
</feature>
<proteinExistence type="predicted"/>
<feature type="transmembrane region" description="Helical" evidence="1">
    <location>
        <begin position="176"/>
        <end position="194"/>
    </location>
</feature>
<feature type="transmembrane region" description="Helical" evidence="1">
    <location>
        <begin position="142"/>
        <end position="164"/>
    </location>
</feature>
<dbReference type="Pfam" id="PF00892">
    <property type="entry name" value="EamA"/>
    <property type="match status" value="2"/>
</dbReference>
<dbReference type="RefSeq" id="WP_127692382.1">
    <property type="nucleotide sequence ID" value="NZ_SACQ01000001.1"/>
</dbReference>
<keyword evidence="4" id="KW-1185">Reference proteome</keyword>
<dbReference type="AlphaFoldDB" id="A0A437QCU2"/>
<dbReference type="EMBL" id="SACQ01000001">
    <property type="protein sequence ID" value="RVU32213.1"/>
    <property type="molecule type" value="Genomic_DNA"/>
</dbReference>
<protein>
    <submittedName>
        <fullName evidence="3">DMT family transporter</fullName>
    </submittedName>
</protein>
<feature type="transmembrane region" description="Helical" evidence="1">
    <location>
        <begin position="65"/>
        <end position="85"/>
    </location>
</feature>
<evidence type="ECO:0000313" key="3">
    <source>
        <dbReference type="EMBL" id="RVU32213.1"/>
    </source>
</evidence>
<feature type="domain" description="EamA" evidence="2">
    <location>
        <begin position="9"/>
        <end position="133"/>
    </location>
</feature>
<dbReference type="SUPFAM" id="SSF103481">
    <property type="entry name" value="Multidrug resistance efflux transporter EmrE"/>
    <property type="match status" value="2"/>
</dbReference>
<dbReference type="GO" id="GO:0016020">
    <property type="term" value="C:membrane"/>
    <property type="evidence" value="ECO:0007669"/>
    <property type="project" value="InterPro"/>
</dbReference>
<accession>A0A437QCU2</accession>
<dbReference type="InterPro" id="IPR000620">
    <property type="entry name" value="EamA_dom"/>
</dbReference>
<keyword evidence="1" id="KW-0812">Transmembrane</keyword>
<organism evidence="3 4">
    <name type="scientific">Neptunomonas marina</name>
    <dbReference type="NCBI Taxonomy" id="1815562"/>
    <lineage>
        <taxon>Bacteria</taxon>
        <taxon>Pseudomonadati</taxon>
        <taxon>Pseudomonadota</taxon>
        <taxon>Gammaproteobacteria</taxon>
        <taxon>Oceanospirillales</taxon>
        <taxon>Oceanospirillaceae</taxon>
        <taxon>Neptunomonas</taxon>
    </lineage>
</organism>
<evidence type="ECO:0000313" key="4">
    <source>
        <dbReference type="Proteomes" id="UP000282818"/>
    </source>
</evidence>
<feature type="transmembrane region" description="Helical" evidence="1">
    <location>
        <begin position="262"/>
        <end position="281"/>
    </location>
</feature>
<dbReference type="InterPro" id="IPR037185">
    <property type="entry name" value="EmrE-like"/>
</dbReference>
<feature type="transmembrane region" description="Helical" evidence="1">
    <location>
        <begin position="39"/>
        <end position="58"/>
    </location>
</feature>
<feature type="transmembrane region" description="Helical" evidence="1">
    <location>
        <begin position="237"/>
        <end position="256"/>
    </location>
</feature>